<comment type="caution">
    <text evidence="2">The sequence shown here is derived from an EMBL/GenBank/DDBJ whole genome shotgun (WGS) entry which is preliminary data.</text>
</comment>
<dbReference type="RefSeq" id="WP_354143435.1">
    <property type="nucleotide sequence ID" value="NZ_JAZDQV010000001.1"/>
</dbReference>
<gene>
    <name evidence="2" type="ORF">VRS74_01335</name>
</gene>
<proteinExistence type="predicted"/>
<evidence type="ECO:0000256" key="1">
    <source>
        <dbReference type="SAM" id="SignalP"/>
    </source>
</evidence>
<feature type="signal peptide" evidence="1">
    <location>
        <begin position="1"/>
        <end position="22"/>
    </location>
</feature>
<name>A0ABU7GB37_9SPHN</name>
<evidence type="ECO:0000313" key="3">
    <source>
        <dbReference type="Proteomes" id="UP001343492"/>
    </source>
</evidence>
<feature type="chain" id="PRO_5046080524" description="Lysozyme inhibitor" evidence="1">
    <location>
        <begin position="23"/>
        <end position="131"/>
    </location>
</feature>
<keyword evidence="3" id="KW-1185">Reference proteome</keyword>
<evidence type="ECO:0000313" key="2">
    <source>
        <dbReference type="EMBL" id="MEE1876327.1"/>
    </source>
</evidence>
<evidence type="ECO:0008006" key="4">
    <source>
        <dbReference type="Google" id="ProtNLM"/>
    </source>
</evidence>
<organism evidence="2 3">
    <name type="scientific">Altererythrobacter litoralis</name>
    <dbReference type="NCBI Taxonomy" id="3113904"/>
    <lineage>
        <taxon>Bacteria</taxon>
        <taxon>Pseudomonadati</taxon>
        <taxon>Pseudomonadota</taxon>
        <taxon>Alphaproteobacteria</taxon>
        <taxon>Sphingomonadales</taxon>
        <taxon>Erythrobacteraceae</taxon>
        <taxon>Altererythrobacter</taxon>
    </lineage>
</organism>
<accession>A0ABU7GB37</accession>
<dbReference type="EMBL" id="JAZDQV010000001">
    <property type="protein sequence ID" value="MEE1876327.1"/>
    <property type="molecule type" value="Genomic_DNA"/>
</dbReference>
<dbReference type="PROSITE" id="PS51257">
    <property type="entry name" value="PROKAR_LIPOPROTEIN"/>
    <property type="match status" value="1"/>
</dbReference>
<reference evidence="2 3" key="1">
    <citation type="submission" date="2024-01" db="EMBL/GenBank/DDBJ databases">
        <title>The genome sequence of Erythrobacteraceae sp. strain 1XM1-14.</title>
        <authorList>
            <person name="Liu Y."/>
        </authorList>
    </citation>
    <scope>NUCLEOTIDE SEQUENCE [LARGE SCALE GENOMIC DNA]</scope>
    <source>
        <strain evidence="2 3">1XM1-14</strain>
    </source>
</reference>
<protein>
    <recommendedName>
        <fullName evidence="4">Lysozyme inhibitor</fullName>
    </recommendedName>
</protein>
<keyword evidence="1" id="KW-0732">Signal</keyword>
<sequence length="131" mass="13455">MKKLIIAASVLALAACSQPATEEEAAPAVEEVTVQTSGPGTYEVTYADGSVGTMVSSEDGTFSFTLGEETGTGTFTETDGKICFDPDAEDQESNCWTAGEVGEDGSWTSTSDTGEVVTVRRVEAAAEAPAA</sequence>
<dbReference type="Proteomes" id="UP001343492">
    <property type="component" value="Unassembled WGS sequence"/>
</dbReference>